<evidence type="ECO:0000313" key="1">
    <source>
        <dbReference type="EMBL" id="MBO2450439.1"/>
    </source>
</evidence>
<name>A0A939PJQ1_9ACTN</name>
<comment type="caution">
    <text evidence="1">The sequence shown here is derived from an EMBL/GenBank/DDBJ whole genome shotgun (WGS) entry which is preliminary data.</text>
</comment>
<organism evidence="1 2">
    <name type="scientific">Actinomadura barringtoniae</name>
    <dbReference type="NCBI Taxonomy" id="1427535"/>
    <lineage>
        <taxon>Bacteria</taxon>
        <taxon>Bacillati</taxon>
        <taxon>Actinomycetota</taxon>
        <taxon>Actinomycetes</taxon>
        <taxon>Streptosporangiales</taxon>
        <taxon>Thermomonosporaceae</taxon>
        <taxon>Actinomadura</taxon>
    </lineage>
</organism>
<keyword evidence="2" id="KW-1185">Reference proteome</keyword>
<reference evidence="1" key="1">
    <citation type="submission" date="2021-03" db="EMBL/GenBank/DDBJ databases">
        <authorList>
            <person name="Kanchanasin P."/>
            <person name="Saeng-In P."/>
            <person name="Phongsopitanun W."/>
            <person name="Yuki M."/>
            <person name="Kudo T."/>
            <person name="Ohkuma M."/>
            <person name="Tanasupawat S."/>
        </authorList>
    </citation>
    <scope>NUCLEOTIDE SEQUENCE</scope>
    <source>
        <strain evidence="1">GKU 128</strain>
    </source>
</reference>
<sequence>MGKSYLGGEDSRRDDFGVYVAPDGTFSVQRPAVPDPSFDLSYRPHDQEVGFFTPSSLHLAPPKGTVERFRTRILATEQKCCVDARTKTRFSGFRAYPRKNLKVGMSGTLLQRTGGWHALAHQKVTVYFQANHSSRWVKRAVLAVNDRGAFAKTFKESRLGIWRVVFATAPGFWSSETTHEA</sequence>
<protein>
    <submittedName>
        <fullName evidence="1">Uncharacterized protein</fullName>
    </submittedName>
</protein>
<proteinExistence type="predicted"/>
<dbReference type="Proteomes" id="UP000669179">
    <property type="component" value="Unassembled WGS sequence"/>
</dbReference>
<gene>
    <name evidence="1" type="ORF">J4573_25275</name>
</gene>
<dbReference type="AlphaFoldDB" id="A0A939PJQ1"/>
<accession>A0A939PJQ1</accession>
<evidence type="ECO:0000313" key="2">
    <source>
        <dbReference type="Proteomes" id="UP000669179"/>
    </source>
</evidence>
<dbReference type="EMBL" id="JAGEOJ010000010">
    <property type="protein sequence ID" value="MBO2450439.1"/>
    <property type="molecule type" value="Genomic_DNA"/>
</dbReference>
<dbReference type="RefSeq" id="WP_208258311.1">
    <property type="nucleotide sequence ID" value="NZ_JAGEOJ010000010.1"/>
</dbReference>